<gene>
    <name evidence="2" type="ORF">ALO55_01814</name>
</gene>
<dbReference type="RefSeq" id="WP_011169151.1">
    <property type="nucleotide sequence ID" value="NZ_CP166925.2"/>
</dbReference>
<name>A0A0P9X2K2_PSESH</name>
<dbReference type="InterPro" id="IPR015226">
    <property type="entry name" value="T3_effector_HopF2"/>
</dbReference>
<evidence type="ECO:0000313" key="2">
    <source>
        <dbReference type="EMBL" id="KPY18588.1"/>
    </source>
</evidence>
<accession>A0A0P9X2K2</accession>
<dbReference type="SUPFAM" id="SSF56399">
    <property type="entry name" value="ADP-ribosylation"/>
    <property type="match status" value="1"/>
</dbReference>
<dbReference type="EMBL" id="LJQZ01000107">
    <property type="protein sequence ID" value="KPY18588.1"/>
    <property type="molecule type" value="Genomic_DNA"/>
</dbReference>
<organism evidence="2 3">
    <name type="scientific">Pseudomonas savastanoi pv. phaseolicola</name>
    <name type="common">Pseudomonas syringae pv. phaseolicola</name>
    <dbReference type="NCBI Taxonomy" id="319"/>
    <lineage>
        <taxon>Bacteria</taxon>
        <taxon>Pseudomonadati</taxon>
        <taxon>Pseudomonadota</taxon>
        <taxon>Gammaproteobacteria</taxon>
        <taxon>Pseudomonadales</taxon>
        <taxon>Pseudomonadaceae</taxon>
        <taxon>Pseudomonas</taxon>
    </lineage>
</organism>
<feature type="region of interest" description="Disordered" evidence="1">
    <location>
        <begin position="27"/>
        <end position="46"/>
    </location>
</feature>
<protein>
    <submittedName>
        <fullName evidence="2">Type III effector HopF3</fullName>
    </submittedName>
</protein>
<proteinExistence type="predicted"/>
<dbReference type="Pfam" id="PF09143">
    <property type="entry name" value="AvrPphF-ORF-2"/>
    <property type="match status" value="1"/>
</dbReference>
<comment type="caution">
    <text evidence="2">The sequence shown here is derived from an EMBL/GenBank/DDBJ whole genome shotgun (WGS) entry which is preliminary data.</text>
</comment>
<dbReference type="Proteomes" id="UP000050396">
    <property type="component" value="Unassembled WGS sequence"/>
</dbReference>
<reference evidence="2 3" key="1">
    <citation type="submission" date="2015-09" db="EMBL/GenBank/DDBJ databases">
        <title>Genome announcement of multiple Pseudomonas syringae strains.</title>
        <authorList>
            <person name="Thakur S."/>
            <person name="Wang P.W."/>
            <person name="Gong Y."/>
            <person name="Weir B.S."/>
            <person name="Guttman D.S."/>
        </authorList>
    </citation>
    <scope>NUCLEOTIDE SEQUENCE [LARGE SCALE GENOMIC DNA]</scope>
    <source>
        <strain evidence="2 3">ICMP2740</strain>
    </source>
</reference>
<dbReference type="AlphaFoldDB" id="A0A0P9X2K2"/>
<sequence length="198" mass="21657">MGICASSSRNQYSPAVSNTCSPQHVASHGNLASSGGNRITSVDQLNSTERKRFLERQDPMRMFNFKKDTPVYRTMSPEFLVDGRVSGNPISRTWVRDHESLRPNPNGGFPEGTSNAYWPVIREARDLGPSLNVMTGGPSYSRDGDINVRMRLGDFIDRGGKVYLDNSAAGGDRQKTIPLVITLPEGQSVPAEKIVSAS</sequence>
<evidence type="ECO:0000256" key="1">
    <source>
        <dbReference type="SAM" id="MobiDB-lite"/>
    </source>
</evidence>
<evidence type="ECO:0000313" key="3">
    <source>
        <dbReference type="Proteomes" id="UP000050396"/>
    </source>
</evidence>